<keyword evidence="1" id="KW-0812">Transmembrane</keyword>
<evidence type="ECO:0000313" key="3">
    <source>
        <dbReference type="EMBL" id="OCF37227.1"/>
    </source>
</evidence>
<evidence type="ECO:0000313" key="4">
    <source>
        <dbReference type="Proteomes" id="UP000092666"/>
    </source>
</evidence>
<feature type="transmembrane region" description="Helical" evidence="1">
    <location>
        <begin position="202"/>
        <end position="223"/>
    </location>
</feature>
<keyword evidence="1" id="KW-0472">Membrane</keyword>
<dbReference type="STRING" id="1296120.A0A1B9H1U8"/>
<dbReference type="AlphaFoldDB" id="A0A1B9H1U8"/>
<evidence type="ECO:0000259" key="2">
    <source>
        <dbReference type="Pfam" id="PF20152"/>
    </source>
</evidence>
<keyword evidence="4" id="KW-1185">Reference proteome</keyword>
<dbReference type="Pfam" id="PF20152">
    <property type="entry name" value="DUF6534"/>
    <property type="match status" value="1"/>
</dbReference>
<dbReference type="Proteomes" id="UP000092666">
    <property type="component" value="Unassembled WGS sequence"/>
</dbReference>
<accession>A0A1B9H1U8</accession>
<feature type="transmembrane region" description="Helical" evidence="1">
    <location>
        <begin position="112"/>
        <end position="131"/>
    </location>
</feature>
<feature type="transmembrane region" description="Helical" evidence="1">
    <location>
        <begin position="152"/>
        <end position="173"/>
    </location>
</feature>
<dbReference type="PANTHER" id="PTHR40465:SF1">
    <property type="entry name" value="DUF6534 DOMAIN-CONTAINING PROTEIN"/>
    <property type="match status" value="1"/>
</dbReference>
<dbReference type="InterPro" id="IPR045339">
    <property type="entry name" value="DUF6534"/>
</dbReference>
<proteinExistence type="predicted"/>
<dbReference type="EMBL" id="KI669493">
    <property type="protein sequence ID" value="OCF37227.1"/>
    <property type="molecule type" value="Genomic_DNA"/>
</dbReference>
<feature type="transmembrane region" description="Helical" evidence="1">
    <location>
        <begin position="32"/>
        <end position="49"/>
    </location>
</feature>
<dbReference type="PANTHER" id="PTHR40465">
    <property type="entry name" value="CHROMOSOME 1, WHOLE GENOME SHOTGUN SEQUENCE"/>
    <property type="match status" value="1"/>
</dbReference>
<organism evidence="3 4">
    <name type="scientific">Kwoniella heveanensis BCC8398</name>
    <dbReference type="NCBI Taxonomy" id="1296120"/>
    <lineage>
        <taxon>Eukaryota</taxon>
        <taxon>Fungi</taxon>
        <taxon>Dikarya</taxon>
        <taxon>Basidiomycota</taxon>
        <taxon>Agaricomycotina</taxon>
        <taxon>Tremellomycetes</taxon>
        <taxon>Tremellales</taxon>
        <taxon>Cryptococcaceae</taxon>
        <taxon>Kwoniella</taxon>
    </lineage>
</organism>
<protein>
    <recommendedName>
        <fullName evidence="2">DUF6534 domain-containing protein</fullName>
    </recommendedName>
</protein>
<reference evidence="3 4" key="1">
    <citation type="submission" date="2013-07" db="EMBL/GenBank/DDBJ databases">
        <title>The Genome Sequence of Cryptococcus heveanensis BCC8398.</title>
        <authorList>
            <consortium name="The Broad Institute Genome Sequencing Platform"/>
            <person name="Cuomo C."/>
            <person name="Litvintseva A."/>
            <person name="Chen Y."/>
            <person name="Heitman J."/>
            <person name="Sun S."/>
            <person name="Springer D."/>
            <person name="Dromer F."/>
            <person name="Young S.K."/>
            <person name="Zeng Q."/>
            <person name="Gargeya S."/>
            <person name="Fitzgerald M."/>
            <person name="Abouelleil A."/>
            <person name="Alvarado L."/>
            <person name="Berlin A.M."/>
            <person name="Chapman S.B."/>
            <person name="Dewar J."/>
            <person name="Goldberg J."/>
            <person name="Griggs A."/>
            <person name="Gujja S."/>
            <person name="Hansen M."/>
            <person name="Howarth C."/>
            <person name="Imamovic A."/>
            <person name="Larimer J."/>
            <person name="McCowan C."/>
            <person name="Murphy C."/>
            <person name="Pearson M."/>
            <person name="Priest M."/>
            <person name="Roberts A."/>
            <person name="Saif S."/>
            <person name="Shea T."/>
            <person name="Sykes S."/>
            <person name="Wortman J."/>
            <person name="Nusbaum C."/>
            <person name="Birren B."/>
        </authorList>
    </citation>
    <scope>NUCLEOTIDE SEQUENCE [LARGE SCALE GENOMIC DNA]</scope>
    <source>
        <strain evidence="3 4">BCC8398</strain>
    </source>
</reference>
<feature type="domain" description="DUF6534" evidence="2">
    <location>
        <begin position="159"/>
        <end position="223"/>
    </location>
</feature>
<keyword evidence="1" id="KW-1133">Transmembrane helix</keyword>
<gene>
    <name evidence="3" type="ORF">I316_01134</name>
</gene>
<name>A0A1B9H1U8_9TREE</name>
<sequence>MAEGLPDFKAMSPEQLEAIAEGAFSGNKGLNLGPFLLAGLFDVCLYGIMTQQYMTWWQFSRPNDRAATKWLTHYIFIASTAWSIGIIAYEMGKFVYTTLTFLKSVGRPPSRSSATQCLAEGAITVALVILIQWKYKLTTELEAGVVLTEVRTWQCVTLGTDFVITISLAWGLYRSKTGWSNTDALVKKLILLTLETQLAPTLVMLAFVTEFSIVPSSTIGIFFDLRRDLQGQSSGGRDRSNEVKTNNYALGSNRLQQATVQVDTQTYIEEYSLPETRLGVNRSFGKGDDIREIDEAESVEQLDYAENLSKQNLHGKTGHNF</sequence>
<evidence type="ECO:0000256" key="1">
    <source>
        <dbReference type="SAM" id="Phobius"/>
    </source>
</evidence>
<feature type="transmembrane region" description="Helical" evidence="1">
    <location>
        <begin position="70"/>
        <end position="92"/>
    </location>
</feature>
<dbReference type="OrthoDB" id="2562493at2759"/>
<reference evidence="4" key="2">
    <citation type="submission" date="2013-12" db="EMBL/GenBank/DDBJ databases">
        <title>Evolution of pathogenesis and genome organization in the Tremellales.</title>
        <authorList>
            <person name="Cuomo C."/>
            <person name="Litvintseva A."/>
            <person name="Heitman J."/>
            <person name="Chen Y."/>
            <person name="Sun S."/>
            <person name="Springer D."/>
            <person name="Dromer F."/>
            <person name="Young S."/>
            <person name="Zeng Q."/>
            <person name="Chapman S."/>
            <person name="Gujja S."/>
            <person name="Saif S."/>
            <person name="Birren B."/>
        </authorList>
    </citation>
    <scope>NUCLEOTIDE SEQUENCE [LARGE SCALE GENOMIC DNA]</scope>
    <source>
        <strain evidence="4">BCC8398</strain>
    </source>
</reference>